<dbReference type="InterPro" id="IPR018502">
    <property type="entry name" value="Annexin_repeat"/>
</dbReference>
<evidence type="ECO:0000256" key="2">
    <source>
        <dbReference type="ARBA" id="ARBA00022737"/>
    </source>
</evidence>
<evidence type="ECO:0000256" key="6">
    <source>
        <dbReference type="SAM" id="MobiDB-lite"/>
    </source>
</evidence>
<evidence type="ECO:0000313" key="8">
    <source>
        <dbReference type="Proteomes" id="UP001210211"/>
    </source>
</evidence>
<protein>
    <recommendedName>
        <fullName evidence="9">Annexin</fullName>
    </recommendedName>
</protein>
<evidence type="ECO:0000256" key="5">
    <source>
        <dbReference type="ARBA" id="ARBA00023302"/>
    </source>
</evidence>
<dbReference type="GO" id="GO:0009651">
    <property type="term" value="P:response to salt stress"/>
    <property type="evidence" value="ECO:0007669"/>
    <property type="project" value="TreeGrafter"/>
</dbReference>
<dbReference type="Gene3D" id="1.10.220.10">
    <property type="entry name" value="Annexin"/>
    <property type="match status" value="3"/>
</dbReference>
<keyword evidence="3" id="KW-0106">Calcium</keyword>
<reference evidence="7 8" key="1">
    <citation type="journal article" date="2022" name="Cell">
        <title>Repeat-based holocentromeres influence genome architecture and karyotype evolution.</title>
        <authorList>
            <person name="Hofstatter P.G."/>
            <person name="Thangavel G."/>
            <person name="Lux T."/>
            <person name="Neumann P."/>
            <person name="Vondrak T."/>
            <person name="Novak P."/>
            <person name="Zhang M."/>
            <person name="Costa L."/>
            <person name="Castellani M."/>
            <person name="Scott A."/>
            <person name="Toegelov H."/>
            <person name="Fuchs J."/>
            <person name="Mata-Sucre Y."/>
            <person name="Dias Y."/>
            <person name="Vanzela A.L.L."/>
            <person name="Huettel B."/>
            <person name="Almeida C.C.S."/>
            <person name="Simkova H."/>
            <person name="Souza G."/>
            <person name="Pedrosa-Harand A."/>
            <person name="Macas J."/>
            <person name="Mayer K.F.X."/>
            <person name="Houben A."/>
            <person name="Marques A."/>
        </authorList>
    </citation>
    <scope>NUCLEOTIDE SEQUENCE [LARGE SCALE GENOMIC DNA]</scope>
    <source>
        <strain evidence="7">RhyTen1mFocal</strain>
    </source>
</reference>
<dbReference type="GO" id="GO:0001786">
    <property type="term" value="F:phosphatidylserine binding"/>
    <property type="evidence" value="ECO:0007669"/>
    <property type="project" value="TreeGrafter"/>
</dbReference>
<evidence type="ECO:0000256" key="4">
    <source>
        <dbReference type="ARBA" id="ARBA00023216"/>
    </source>
</evidence>
<dbReference type="GO" id="GO:0009414">
    <property type="term" value="P:response to water deprivation"/>
    <property type="evidence" value="ECO:0007669"/>
    <property type="project" value="TreeGrafter"/>
</dbReference>
<dbReference type="SUPFAM" id="SSF47874">
    <property type="entry name" value="Annexin"/>
    <property type="match status" value="1"/>
</dbReference>
<keyword evidence="5" id="KW-0111">Calcium/phospholipid-binding</keyword>
<proteinExistence type="inferred from homology"/>
<evidence type="ECO:0000313" key="7">
    <source>
        <dbReference type="EMBL" id="KAJ3686974.1"/>
    </source>
</evidence>
<evidence type="ECO:0008006" key="9">
    <source>
        <dbReference type="Google" id="ProtNLM"/>
    </source>
</evidence>
<keyword evidence="8" id="KW-1185">Reference proteome</keyword>
<dbReference type="Pfam" id="PF00191">
    <property type="entry name" value="Annexin"/>
    <property type="match status" value="3"/>
</dbReference>
<comment type="caution">
    <text evidence="7">The sequence shown here is derived from an EMBL/GenBank/DDBJ whole genome shotgun (WGS) entry which is preliminary data.</text>
</comment>
<gene>
    <name evidence="7" type="ORF">LUZ61_016138</name>
</gene>
<evidence type="ECO:0000256" key="3">
    <source>
        <dbReference type="ARBA" id="ARBA00022837"/>
    </source>
</evidence>
<dbReference type="InterPro" id="IPR037104">
    <property type="entry name" value="Annexin_sf"/>
</dbReference>
<dbReference type="EMBL" id="JAMRDG010000002">
    <property type="protein sequence ID" value="KAJ3686974.1"/>
    <property type="molecule type" value="Genomic_DNA"/>
</dbReference>
<dbReference type="GO" id="GO:0009408">
    <property type="term" value="P:response to heat"/>
    <property type="evidence" value="ECO:0007669"/>
    <property type="project" value="TreeGrafter"/>
</dbReference>
<accession>A0AAD6EJT7</accession>
<dbReference type="PANTHER" id="PTHR10502:SF102">
    <property type="entry name" value="ANNEXIN B11"/>
    <property type="match status" value="1"/>
</dbReference>
<sequence length="268" mass="30356">MASITVPSEPPPPRQDAKDLRRAFDDGDKPGIIKILAHRDASQRALIQQEYQAMYCVDLLAQIQSDLWGHLRDALVLWLYEPIMRDATLLRDALTPEPDIRINLDDPSCTDETTDPITDQPQPEPDRPGLVLPGHIDDTSVIEIICSRNSSEIQAIRQAYESEEGTPPLDETICQYIAGDIQKLLLSCIGDKPENDEAEVDPELVEIDVEELYKAGEKRFGTDEDVFIRIFTQRSWPHLAAVCDSYEKAYGKSLDKSHELRLTWSMLR</sequence>
<dbReference type="FunFam" id="1.10.220.10:FF:000002">
    <property type="entry name" value="Annexin"/>
    <property type="match status" value="1"/>
</dbReference>
<dbReference type="GO" id="GO:0005509">
    <property type="term" value="F:calcium ion binding"/>
    <property type="evidence" value="ECO:0007669"/>
    <property type="project" value="InterPro"/>
</dbReference>
<evidence type="ECO:0000256" key="1">
    <source>
        <dbReference type="ARBA" id="ARBA00007831"/>
    </source>
</evidence>
<dbReference type="PROSITE" id="PS51897">
    <property type="entry name" value="ANNEXIN_2"/>
    <property type="match status" value="2"/>
</dbReference>
<organism evidence="7 8">
    <name type="scientific">Rhynchospora tenuis</name>
    <dbReference type="NCBI Taxonomy" id="198213"/>
    <lineage>
        <taxon>Eukaryota</taxon>
        <taxon>Viridiplantae</taxon>
        <taxon>Streptophyta</taxon>
        <taxon>Embryophyta</taxon>
        <taxon>Tracheophyta</taxon>
        <taxon>Spermatophyta</taxon>
        <taxon>Magnoliopsida</taxon>
        <taxon>Liliopsida</taxon>
        <taxon>Poales</taxon>
        <taxon>Cyperaceae</taxon>
        <taxon>Cyperoideae</taxon>
        <taxon>Rhynchosporeae</taxon>
        <taxon>Rhynchospora</taxon>
    </lineage>
</organism>
<keyword evidence="2" id="KW-0677">Repeat</keyword>
<dbReference type="PANTHER" id="PTHR10502">
    <property type="entry name" value="ANNEXIN"/>
    <property type="match status" value="1"/>
</dbReference>
<comment type="similarity">
    <text evidence="1">Belongs to the annexin family.</text>
</comment>
<dbReference type="GO" id="GO:0005737">
    <property type="term" value="C:cytoplasm"/>
    <property type="evidence" value="ECO:0007669"/>
    <property type="project" value="TreeGrafter"/>
</dbReference>
<dbReference type="GO" id="GO:0005544">
    <property type="term" value="F:calcium-dependent phospholipid binding"/>
    <property type="evidence" value="ECO:0007669"/>
    <property type="project" value="UniProtKB-KW"/>
</dbReference>
<keyword evidence="4" id="KW-0041">Annexin</keyword>
<feature type="region of interest" description="Disordered" evidence="6">
    <location>
        <begin position="100"/>
        <end position="127"/>
    </location>
</feature>
<dbReference type="AlphaFoldDB" id="A0AAD6EJT7"/>
<dbReference type="Proteomes" id="UP001210211">
    <property type="component" value="Unassembled WGS sequence"/>
</dbReference>
<dbReference type="GO" id="GO:0009409">
    <property type="term" value="P:response to cold"/>
    <property type="evidence" value="ECO:0007669"/>
    <property type="project" value="TreeGrafter"/>
</dbReference>
<dbReference type="GO" id="GO:0005886">
    <property type="term" value="C:plasma membrane"/>
    <property type="evidence" value="ECO:0007669"/>
    <property type="project" value="TreeGrafter"/>
</dbReference>
<dbReference type="SMART" id="SM00335">
    <property type="entry name" value="ANX"/>
    <property type="match status" value="3"/>
</dbReference>
<name>A0AAD6EJT7_9POAL</name>